<proteinExistence type="predicted"/>
<dbReference type="Proteomes" id="UP000255423">
    <property type="component" value="Unassembled WGS sequence"/>
</dbReference>
<protein>
    <recommendedName>
        <fullName evidence="4">Outer membrane protein beta-barrel domain-containing protein</fullName>
    </recommendedName>
</protein>
<feature type="chain" id="PRO_5016624002" description="Outer membrane protein beta-barrel domain-containing protein" evidence="1">
    <location>
        <begin position="18"/>
        <end position="198"/>
    </location>
</feature>
<organism evidence="2 3">
    <name type="scientific">Fibrobacter succinogenes</name>
    <name type="common">Bacteroides succinogenes</name>
    <dbReference type="NCBI Taxonomy" id="833"/>
    <lineage>
        <taxon>Bacteria</taxon>
        <taxon>Pseudomonadati</taxon>
        <taxon>Fibrobacterota</taxon>
        <taxon>Fibrobacteria</taxon>
        <taxon>Fibrobacterales</taxon>
        <taxon>Fibrobacteraceae</taxon>
        <taxon>Fibrobacter</taxon>
    </lineage>
</organism>
<dbReference type="RefSeq" id="WP_088660246.1">
    <property type="nucleotide sequence ID" value="NZ_UHJL01000002.1"/>
</dbReference>
<keyword evidence="1" id="KW-0732">Signal</keyword>
<gene>
    <name evidence="2" type="ORF">SAMN05661053_1962</name>
</gene>
<evidence type="ECO:0008006" key="4">
    <source>
        <dbReference type="Google" id="ProtNLM"/>
    </source>
</evidence>
<evidence type="ECO:0000256" key="1">
    <source>
        <dbReference type="SAM" id="SignalP"/>
    </source>
</evidence>
<name>A0A380S7K2_FIBSU</name>
<feature type="signal peptide" evidence="1">
    <location>
        <begin position="1"/>
        <end position="17"/>
    </location>
</feature>
<evidence type="ECO:0000313" key="2">
    <source>
        <dbReference type="EMBL" id="SUQ24556.1"/>
    </source>
</evidence>
<dbReference type="EMBL" id="UHJL01000002">
    <property type="protein sequence ID" value="SUQ24556.1"/>
    <property type="molecule type" value="Genomic_DNA"/>
</dbReference>
<accession>A0A380S7K2</accession>
<sequence>MRKIFLLLLFFASFASAGFYFDFTLSPVIRHLEATHTTPESLYQEYKEEYLGYNGVGGLVSTRFGGLIKGVVAIYGNMELELTRGQANGWNKKNRERSASIFYGVGPGVTVYPFFKSSGSLQNLYLSTLMNIQIGGGGGIGLLGGNYRFETGYLWQSSERFYSGIAIGADVLATGGFDSHIKDEKGYSIWIGFKLIRK</sequence>
<dbReference type="AlphaFoldDB" id="A0A380S7K2"/>
<evidence type="ECO:0000313" key="3">
    <source>
        <dbReference type="Proteomes" id="UP000255423"/>
    </source>
</evidence>
<reference evidence="2 3" key="1">
    <citation type="submission" date="2017-08" db="EMBL/GenBank/DDBJ databases">
        <authorList>
            <person name="de Groot N.N."/>
        </authorList>
    </citation>
    <scope>NUCLEOTIDE SEQUENCE [LARGE SCALE GENOMIC DNA]</scope>
    <source>
        <strain evidence="2 3">HM2</strain>
    </source>
</reference>